<dbReference type="Proteomes" id="UP001379533">
    <property type="component" value="Chromosome"/>
</dbReference>
<dbReference type="PANTHER" id="PTHR46825">
    <property type="entry name" value="D-ALANYL-D-ALANINE-CARBOXYPEPTIDASE/ENDOPEPTIDASE AMPH"/>
    <property type="match status" value="1"/>
</dbReference>
<evidence type="ECO:0000259" key="2">
    <source>
        <dbReference type="Pfam" id="PF00144"/>
    </source>
</evidence>
<reference evidence="3 4" key="1">
    <citation type="submission" date="2021-12" db="EMBL/GenBank/DDBJ databases">
        <title>Discovery of the Pendulisporaceae a myxobacterial family with distinct sporulation behavior and unique specialized metabolism.</title>
        <authorList>
            <person name="Garcia R."/>
            <person name="Popoff A."/>
            <person name="Bader C.D."/>
            <person name="Loehr J."/>
            <person name="Walesch S."/>
            <person name="Walt C."/>
            <person name="Boldt J."/>
            <person name="Bunk B."/>
            <person name="Haeckl F.J.F.P.J."/>
            <person name="Gunesch A.P."/>
            <person name="Birkelbach J."/>
            <person name="Nuebel U."/>
            <person name="Pietschmann T."/>
            <person name="Bach T."/>
            <person name="Mueller R."/>
        </authorList>
    </citation>
    <scope>NUCLEOTIDE SEQUENCE [LARGE SCALE GENOMIC DNA]</scope>
    <source>
        <strain evidence="3 4">MSr12523</strain>
    </source>
</reference>
<dbReference type="InterPro" id="IPR012338">
    <property type="entry name" value="Beta-lactam/transpept-like"/>
</dbReference>
<evidence type="ECO:0000313" key="3">
    <source>
        <dbReference type="EMBL" id="WXA90415.1"/>
    </source>
</evidence>
<dbReference type="RefSeq" id="WP_394841027.1">
    <property type="nucleotide sequence ID" value="NZ_CP089982.1"/>
</dbReference>
<protein>
    <submittedName>
        <fullName evidence="3">Beta-lactamase family protein</fullName>
    </submittedName>
</protein>
<feature type="domain" description="Beta-lactamase-related" evidence="2">
    <location>
        <begin position="68"/>
        <end position="400"/>
    </location>
</feature>
<dbReference type="PANTHER" id="PTHR46825:SF12">
    <property type="entry name" value="PENICILLIN-BINDING PROTEIN 4"/>
    <property type="match status" value="1"/>
</dbReference>
<dbReference type="PROSITE" id="PS51257">
    <property type="entry name" value="PROKAR_LIPOPROTEIN"/>
    <property type="match status" value="1"/>
</dbReference>
<sequence length="629" mass="67924">MRATEKISTPTLLLVLFLSACTAPPRAAPSGISAASVASSRPSEKIAQVEHGLLPPVRIQGETVPWSIEERMRAYRVPGLVVAVFEDYRVAWTKAYGAADVSTGARMTEDTLMQCGSISKSVAAAVALEEVRAGKLSLDADINTALKSWKVPESELARRTPVTLRRLLSHTAGITVHGFPGYATDEGVPSLRQVLDGQGPANTPAIVVDLLPGSKFRYSGGGISIVQQAVLDVEGGQPYPRIAAERVLGPWGMTHSTYEQPLPSERLAFASAGHMFGKPIPGKRNTYPEMGAAGLWTTAGDLSRFFIEIQRALGGRESHASKEIATLMTTRVAEVGPVQDVSLGTFISKKGDAEYFGHGGSNLGFEATALARKGKGYGAVIMANSNGSELLFDELLRAIAHEYRWEGYDEAPVERKTLDIARVTPFVGRWTDGGALAFELAVRDGRFERRFPMHDPEELVPTGDGHFVGRESGTRLRLTADNSVELGDEKSPRRLSRVTSDAATPIFLLETPDRFDDAVAAFRKRLSADPKDVAASERTLDGIGWNLLGKQHDAAAIRVARLRAAVHSDSPAAYEDLGEMYAWMGQRAQATEAYRFAIAVMNRSALATAAEKAAFAARMEKKIRRAAPP</sequence>
<proteinExistence type="predicted"/>
<keyword evidence="1" id="KW-0732">Signal</keyword>
<dbReference type="EMBL" id="CP089982">
    <property type="protein sequence ID" value="WXA90415.1"/>
    <property type="molecule type" value="Genomic_DNA"/>
</dbReference>
<evidence type="ECO:0000256" key="1">
    <source>
        <dbReference type="SAM" id="SignalP"/>
    </source>
</evidence>
<evidence type="ECO:0000313" key="4">
    <source>
        <dbReference type="Proteomes" id="UP001379533"/>
    </source>
</evidence>
<feature type="chain" id="PRO_5047157129" evidence="1">
    <location>
        <begin position="28"/>
        <end position="629"/>
    </location>
</feature>
<name>A0ABZ2JYQ9_9BACT</name>
<dbReference type="InterPro" id="IPR011990">
    <property type="entry name" value="TPR-like_helical_dom_sf"/>
</dbReference>
<dbReference type="InterPro" id="IPR001466">
    <property type="entry name" value="Beta-lactam-related"/>
</dbReference>
<dbReference type="SUPFAM" id="SSF56601">
    <property type="entry name" value="beta-lactamase/transpeptidase-like"/>
    <property type="match status" value="1"/>
</dbReference>
<feature type="signal peptide" evidence="1">
    <location>
        <begin position="1"/>
        <end position="27"/>
    </location>
</feature>
<dbReference type="Gene3D" id="1.25.40.10">
    <property type="entry name" value="Tetratricopeptide repeat domain"/>
    <property type="match status" value="1"/>
</dbReference>
<organism evidence="3 4">
    <name type="scientific">Pendulispora brunnea</name>
    <dbReference type="NCBI Taxonomy" id="2905690"/>
    <lineage>
        <taxon>Bacteria</taxon>
        <taxon>Pseudomonadati</taxon>
        <taxon>Myxococcota</taxon>
        <taxon>Myxococcia</taxon>
        <taxon>Myxococcales</taxon>
        <taxon>Sorangiineae</taxon>
        <taxon>Pendulisporaceae</taxon>
        <taxon>Pendulispora</taxon>
    </lineage>
</organism>
<gene>
    <name evidence="3" type="ORF">LZC95_28620</name>
</gene>
<accession>A0ABZ2JYQ9</accession>
<dbReference type="Gene3D" id="3.40.710.10">
    <property type="entry name" value="DD-peptidase/beta-lactamase superfamily"/>
    <property type="match status" value="1"/>
</dbReference>
<dbReference type="Pfam" id="PF00144">
    <property type="entry name" value="Beta-lactamase"/>
    <property type="match status" value="1"/>
</dbReference>
<dbReference type="InterPro" id="IPR050491">
    <property type="entry name" value="AmpC-like"/>
</dbReference>
<dbReference type="SUPFAM" id="SSF48452">
    <property type="entry name" value="TPR-like"/>
    <property type="match status" value="1"/>
</dbReference>
<keyword evidence="4" id="KW-1185">Reference proteome</keyword>